<dbReference type="RefSeq" id="WP_131329693.1">
    <property type="nucleotide sequence ID" value="NZ_CP044016.1"/>
</dbReference>
<dbReference type="OrthoDB" id="915634at2"/>
<protein>
    <submittedName>
        <fullName evidence="2">Relaxase/mobilization nuclease domain-containing protein</fullName>
    </submittedName>
</protein>
<dbReference type="AlphaFoldDB" id="A0A5P2FYY2"/>
<dbReference type="InterPro" id="IPR005094">
    <property type="entry name" value="Endonuclease_MobA/VirD2"/>
</dbReference>
<evidence type="ECO:0000313" key="2">
    <source>
        <dbReference type="EMBL" id="QES88726.1"/>
    </source>
</evidence>
<dbReference type="KEGG" id="arac:E0W69_008705"/>
<proteinExistence type="predicted"/>
<gene>
    <name evidence="2" type="ORF">E0W69_008705</name>
</gene>
<organism evidence="2 3">
    <name type="scientific">Rhizosphaericola mali</name>
    <dbReference type="NCBI Taxonomy" id="2545455"/>
    <lineage>
        <taxon>Bacteria</taxon>
        <taxon>Pseudomonadati</taxon>
        <taxon>Bacteroidota</taxon>
        <taxon>Chitinophagia</taxon>
        <taxon>Chitinophagales</taxon>
        <taxon>Chitinophagaceae</taxon>
        <taxon>Rhizosphaericola</taxon>
    </lineage>
</organism>
<feature type="domain" description="MobA/VirD2-like nuclease" evidence="1">
    <location>
        <begin position="17"/>
        <end position="151"/>
    </location>
</feature>
<dbReference type="Pfam" id="PF03432">
    <property type="entry name" value="Relaxase"/>
    <property type="match status" value="1"/>
</dbReference>
<dbReference type="EMBL" id="CP044016">
    <property type="protein sequence ID" value="QES88726.1"/>
    <property type="molecule type" value="Genomic_DNA"/>
</dbReference>
<name>A0A5P2FYY2_9BACT</name>
<sequence length="485" mass="55043">MVSKIIIGKSIRGALNYNEKKVKEANAFALDANGYSKSIFQLSFSEKLMTLERQAALNERIKTNCLHISLNFDPSEKLSPQKLAEVTFFYMEELGFGEQPYLVYQHIDVGHPHVHIITTNIQEDGTAISLHNIGRTKSEAARKKTELEFSLIKAEGHKNIKEAQSIKPVIAEKVIYGKGETKAAISNVVKSAMRNYRFTSLAGFNAVLKGYNVQAYRGEPGTTMFEKGGLTYSVLDRKGNRIGTPVKASDLSARPTLKNLEKVFQQKKDYSGHYYRKIKEAIDKAIDTNLPNLKALESELKKEQIEMVTYQNKQMIYGIAFIDHTSKVVVNGSELGRNYSAKRIQDQLGIKGLLERKQNMLDNERLSAFAKDIPTQGKVTNALSYIYSNGLKLEVSKGKYQNFDYRLCFQDQKSNSSIGLYGKMRVYLEERNITPELCAHLNNHVYDNGINLIQDYIHGLFAQQSETLFGHITQDKEKPKRRINW</sequence>
<dbReference type="Proteomes" id="UP000292424">
    <property type="component" value="Chromosome"/>
</dbReference>
<evidence type="ECO:0000313" key="3">
    <source>
        <dbReference type="Proteomes" id="UP000292424"/>
    </source>
</evidence>
<keyword evidence="3" id="KW-1185">Reference proteome</keyword>
<reference evidence="2 3" key="1">
    <citation type="submission" date="2019-09" db="EMBL/GenBank/DDBJ databases">
        <title>Complete genome sequence of Arachidicoccus sp. B3-10 isolated from apple orchard soil.</title>
        <authorList>
            <person name="Kim H.S."/>
            <person name="Han K.-I."/>
            <person name="Suh M.K."/>
            <person name="Lee K.C."/>
            <person name="Eom M.K."/>
            <person name="Kim J.-S."/>
            <person name="Kang S.W."/>
            <person name="Sin Y."/>
            <person name="Lee J.-S."/>
        </authorList>
    </citation>
    <scope>NUCLEOTIDE SEQUENCE [LARGE SCALE GENOMIC DNA]</scope>
    <source>
        <strain evidence="2 3">B3-10</strain>
    </source>
</reference>
<accession>A0A5P2FYY2</accession>
<evidence type="ECO:0000259" key="1">
    <source>
        <dbReference type="Pfam" id="PF03432"/>
    </source>
</evidence>